<dbReference type="OrthoDB" id="3990054at2759"/>
<dbReference type="HOGENOM" id="CLU_043048_0_0_1"/>
<feature type="transmembrane region" description="Helical" evidence="8">
    <location>
        <begin position="43"/>
        <end position="65"/>
    </location>
</feature>
<keyword evidence="3" id="KW-0256">Endoplasmic reticulum</keyword>
<protein>
    <recommendedName>
        <fullName evidence="11">Seipin</fullName>
    </recommendedName>
</protein>
<organism evidence="9 10">
    <name type="scientific">Capronia epimyces CBS 606.96</name>
    <dbReference type="NCBI Taxonomy" id="1182542"/>
    <lineage>
        <taxon>Eukaryota</taxon>
        <taxon>Fungi</taxon>
        <taxon>Dikarya</taxon>
        <taxon>Ascomycota</taxon>
        <taxon>Pezizomycotina</taxon>
        <taxon>Eurotiomycetes</taxon>
        <taxon>Chaetothyriomycetidae</taxon>
        <taxon>Chaetothyriales</taxon>
        <taxon>Herpotrichiellaceae</taxon>
        <taxon>Capronia</taxon>
    </lineage>
</organism>
<dbReference type="GO" id="GO:0140042">
    <property type="term" value="P:lipid droplet formation"/>
    <property type="evidence" value="ECO:0007669"/>
    <property type="project" value="UniProtKB-ARBA"/>
</dbReference>
<keyword evidence="10" id="KW-1185">Reference proteome</keyword>
<evidence type="ECO:0000256" key="4">
    <source>
        <dbReference type="ARBA" id="ARBA00022989"/>
    </source>
</evidence>
<dbReference type="eggNOG" id="KOG4200">
    <property type="taxonomic scope" value="Eukaryota"/>
</dbReference>
<keyword evidence="2 8" id="KW-0812">Transmembrane</keyword>
<comment type="caution">
    <text evidence="9">The sequence shown here is derived from an EMBL/GenBank/DDBJ whole genome shotgun (WGS) entry which is preliminary data.</text>
</comment>
<evidence type="ECO:0000256" key="6">
    <source>
        <dbReference type="ARBA" id="ARBA00023136"/>
    </source>
</evidence>
<accession>W9Y1C0</accession>
<evidence type="ECO:0000256" key="7">
    <source>
        <dbReference type="SAM" id="MobiDB-lite"/>
    </source>
</evidence>
<dbReference type="EMBL" id="AMGY01000005">
    <property type="protein sequence ID" value="EXJ83031.1"/>
    <property type="molecule type" value="Genomic_DNA"/>
</dbReference>
<evidence type="ECO:0000256" key="3">
    <source>
        <dbReference type="ARBA" id="ARBA00022824"/>
    </source>
</evidence>
<evidence type="ECO:0000256" key="8">
    <source>
        <dbReference type="SAM" id="Phobius"/>
    </source>
</evidence>
<dbReference type="RefSeq" id="XP_007735154.1">
    <property type="nucleotide sequence ID" value="XM_007736964.1"/>
</dbReference>
<evidence type="ECO:0000313" key="9">
    <source>
        <dbReference type="EMBL" id="EXJ83031.1"/>
    </source>
</evidence>
<feature type="region of interest" description="Disordered" evidence="7">
    <location>
        <begin position="343"/>
        <end position="427"/>
    </location>
</feature>
<dbReference type="GO" id="GO:0005789">
    <property type="term" value="C:endoplasmic reticulum membrane"/>
    <property type="evidence" value="ECO:0007669"/>
    <property type="project" value="UniProtKB-SubCell"/>
</dbReference>
<feature type="compositionally biased region" description="Basic and acidic residues" evidence="7">
    <location>
        <begin position="388"/>
        <end position="397"/>
    </location>
</feature>
<keyword evidence="6 8" id="KW-0472">Membrane</keyword>
<dbReference type="PANTHER" id="PTHR21212:SF0">
    <property type="entry name" value="SEIPIN"/>
    <property type="match status" value="1"/>
</dbReference>
<keyword evidence="5" id="KW-0443">Lipid metabolism</keyword>
<proteinExistence type="predicted"/>
<dbReference type="STRING" id="1182542.W9Y1C0"/>
<comment type="subcellular location">
    <subcellularLocation>
        <location evidence="1">Endoplasmic reticulum membrane</location>
        <topology evidence="1">Multi-pass membrane protein</topology>
    </subcellularLocation>
</comment>
<dbReference type="CDD" id="cd23995">
    <property type="entry name" value="Seipin_BSCL2_like"/>
    <property type="match status" value="1"/>
</dbReference>
<sequence>MADSTHSGDWDHVSLFQRAVTLLLAPVHLLTSRVAVKAYLSTLLLLTTSTILIAVSSTAYGLFYYNYIPQINLERVVYLQYVPGAHPYATTALDASALVSQQAYDVELIVNMPRTPTNLEAGNFMLDLSLLGPGINAKKLPDTVTAWLANLTSENVLYHSRRPAILPYSSPILSISHMFLHLPWHLLNIRDLDSSRLVVPMFEMLSFPRGSRYIPTHARLELQSSTTLQVYDVKLAFRAKFQGLRYLVYNYRVTAFVVFTATFYTLSVATMAFVWAVVSAFISSSREPAKIKQIGDDQNGQLKPEPESASAAKVKMEDDPDSFAHGLSLSNISETVTQFPTLRGQTSRSFVEGSPVVDRKDDRDEDDGLTRPIGAGEAADDEEDGRESEEIRGRPFEGDSGIGTSMESEHTSGALFRRRSSRNISHK</sequence>
<evidence type="ECO:0000256" key="2">
    <source>
        <dbReference type="ARBA" id="ARBA00022692"/>
    </source>
</evidence>
<dbReference type="InterPro" id="IPR009617">
    <property type="entry name" value="Seipin"/>
</dbReference>
<keyword evidence="4 8" id="KW-1133">Transmembrane helix</keyword>
<dbReference type="GeneID" id="19170954"/>
<feature type="compositionally biased region" description="Basic residues" evidence="7">
    <location>
        <begin position="416"/>
        <end position="427"/>
    </location>
</feature>
<dbReference type="GO" id="GO:0006629">
    <property type="term" value="P:lipid metabolic process"/>
    <property type="evidence" value="ECO:0007669"/>
    <property type="project" value="UniProtKB-KW"/>
</dbReference>
<feature type="compositionally biased region" description="Acidic residues" evidence="7">
    <location>
        <begin position="378"/>
        <end position="387"/>
    </location>
</feature>
<evidence type="ECO:0000256" key="5">
    <source>
        <dbReference type="ARBA" id="ARBA00023098"/>
    </source>
</evidence>
<reference evidence="9 10" key="1">
    <citation type="submission" date="2013-03" db="EMBL/GenBank/DDBJ databases">
        <title>The Genome Sequence of Capronia epimyces CBS 606.96.</title>
        <authorList>
            <consortium name="The Broad Institute Genomics Platform"/>
            <person name="Cuomo C."/>
            <person name="de Hoog S."/>
            <person name="Gorbushina A."/>
            <person name="Walker B."/>
            <person name="Young S.K."/>
            <person name="Zeng Q."/>
            <person name="Gargeya S."/>
            <person name="Fitzgerald M."/>
            <person name="Haas B."/>
            <person name="Abouelleil A."/>
            <person name="Allen A.W."/>
            <person name="Alvarado L."/>
            <person name="Arachchi H.M."/>
            <person name="Berlin A.M."/>
            <person name="Chapman S.B."/>
            <person name="Gainer-Dewar J."/>
            <person name="Goldberg J."/>
            <person name="Griggs A."/>
            <person name="Gujja S."/>
            <person name="Hansen M."/>
            <person name="Howarth C."/>
            <person name="Imamovic A."/>
            <person name="Ireland A."/>
            <person name="Larimer J."/>
            <person name="McCowan C."/>
            <person name="Murphy C."/>
            <person name="Pearson M."/>
            <person name="Poon T.W."/>
            <person name="Priest M."/>
            <person name="Roberts A."/>
            <person name="Saif S."/>
            <person name="Shea T."/>
            <person name="Sisk P."/>
            <person name="Sykes S."/>
            <person name="Wortman J."/>
            <person name="Nusbaum C."/>
            <person name="Birren B."/>
        </authorList>
    </citation>
    <scope>NUCLEOTIDE SEQUENCE [LARGE SCALE GENOMIC DNA]</scope>
    <source>
        <strain evidence="9 10">CBS 606.96</strain>
    </source>
</reference>
<evidence type="ECO:0000256" key="1">
    <source>
        <dbReference type="ARBA" id="ARBA00004477"/>
    </source>
</evidence>
<evidence type="ECO:0000313" key="10">
    <source>
        <dbReference type="Proteomes" id="UP000019478"/>
    </source>
</evidence>
<dbReference type="Proteomes" id="UP000019478">
    <property type="component" value="Unassembled WGS sequence"/>
</dbReference>
<gene>
    <name evidence="9" type="ORF">A1O3_06848</name>
</gene>
<feature type="transmembrane region" description="Helical" evidence="8">
    <location>
        <begin position="255"/>
        <end position="282"/>
    </location>
</feature>
<evidence type="ECO:0008006" key="11">
    <source>
        <dbReference type="Google" id="ProtNLM"/>
    </source>
</evidence>
<dbReference type="PANTHER" id="PTHR21212">
    <property type="entry name" value="BERNARDINELLI-SEIP CONGENITAL LIPODYSTROPHY 2 HOMOLOG BSCL2 PROTEIN"/>
    <property type="match status" value="1"/>
</dbReference>
<name>W9Y1C0_9EURO</name>
<dbReference type="AlphaFoldDB" id="W9Y1C0"/>
<dbReference type="Pfam" id="PF06775">
    <property type="entry name" value="Seipin"/>
    <property type="match status" value="1"/>
</dbReference>